<reference evidence="1" key="1">
    <citation type="submission" date="2019-12" db="EMBL/GenBank/DDBJ databases">
        <title>Comparative genomics gives insights into the taxonomy of the Azoarcus-Aromatoleum group and reveals separate origins of nif in the plant-associated Azoarcus and non-plant-associated Aromatoleum sub-groups.</title>
        <authorList>
            <person name="Lafos M."/>
            <person name="Maluk M."/>
            <person name="Batista M."/>
            <person name="Junghare M."/>
            <person name="Carmona M."/>
            <person name="Faoro H."/>
            <person name="Cruz L.M."/>
            <person name="Battistoni F."/>
            <person name="De Souza E."/>
            <person name="Pedrosa F."/>
            <person name="Chen W.-M."/>
            <person name="Poole P.S."/>
            <person name="Dixon R.A."/>
            <person name="James E.K."/>
        </authorList>
    </citation>
    <scope>NUCLEOTIDE SEQUENCE</scope>
    <source>
        <strain evidence="1">LuFRes1</strain>
    </source>
</reference>
<name>A0ABX1PQ42_9RHOO</name>
<proteinExistence type="predicted"/>
<organism evidence="1 2">
    <name type="scientific">Aromatoleum anaerobium</name>
    <dbReference type="NCBI Taxonomy" id="182180"/>
    <lineage>
        <taxon>Bacteria</taxon>
        <taxon>Pseudomonadati</taxon>
        <taxon>Pseudomonadota</taxon>
        <taxon>Betaproteobacteria</taxon>
        <taxon>Rhodocyclales</taxon>
        <taxon>Rhodocyclaceae</taxon>
        <taxon>Aromatoleum</taxon>
    </lineage>
</organism>
<protein>
    <submittedName>
        <fullName evidence="1">Uncharacterized protein</fullName>
    </submittedName>
</protein>
<sequence>MTTETPPNEDRLGRYVTTVAFNETVSAYVPLPLPLPPSPPLVFSNRLLGILSLADQMRDHRQATRPGLCLRRFPANPGRGYVIGGRAR</sequence>
<gene>
    <name evidence="1" type="ORF">GO606_12590</name>
</gene>
<accession>A0ABX1PQ42</accession>
<keyword evidence="2" id="KW-1185">Reference proteome</keyword>
<evidence type="ECO:0000313" key="2">
    <source>
        <dbReference type="Proteomes" id="UP000615989"/>
    </source>
</evidence>
<evidence type="ECO:0000313" key="1">
    <source>
        <dbReference type="EMBL" id="NMG25546.1"/>
    </source>
</evidence>
<dbReference type="EMBL" id="WTVG01000035">
    <property type="protein sequence ID" value="NMG25546.1"/>
    <property type="molecule type" value="Genomic_DNA"/>
</dbReference>
<dbReference type="Proteomes" id="UP000615989">
    <property type="component" value="Unassembled WGS sequence"/>
</dbReference>
<dbReference type="RefSeq" id="WP_169118904.1">
    <property type="nucleotide sequence ID" value="NZ_WTVG02000034.1"/>
</dbReference>
<comment type="caution">
    <text evidence="1">The sequence shown here is derived from an EMBL/GenBank/DDBJ whole genome shotgun (WGS) entry which is preliminary data.</text>
</comment>